<name>A0A0D2E555_9EURO</name>
<keyword evidence="3" id="KW-0805">Transcription regulation</keyword>
<evidence type="ECO:0000256" key="1">
    <source>
        <dbReference type="ARBA" id="ARBA00004123"/>
    </source>
</evidence>
<dbReference type="PROSITE" id="PS51821">
    <property type="entry name" value="VELVET"/>
    <property type="match status" value="1"/>
</dbReference>
<evidence type="ECO:0000259" key="7">
    <source>
        <dbReference type="PROSITE" id="PS51821"/>
    </source>
</evidence>
<comment type="subcellular location">
    <subcellularLocation>
        <location evidence="1">Nucleus</location>
    </subcellularLocation>
</comment>
<reference evidence="8 9" key="1">
    <citation type="submission" date="2015-01" db="EMBL/GenBank/DDBJ databases">
        <title>The Genome Sequence of Exophiala xenobiotica CBS118157.</title>
        <authorList>
            <consortium name="The Broad Institute Genomics Platform"/>
            <person name="Cuomo C."/>
            <person name="de Hoog S."/>
            <person name="Gorbushina A."/>
            <person name="Stielow B."/>
            <person name="Teixiera M."/>
            <person name="Abouelleil A."/>
            <person name="Chapman S.B."/>
            <person name="Priest M."/>
            <person name="Young S.K."/>
            <person name="Wortman J."/>
            <person name="Nusbaum C."/>
            <person name="Birren B."/>
        </authorList>
    </citation>
    <scope>NUCLEOTIDE SEQUENCE [LARGE SCALE GENOMIC DNA]</scope>
    <source>
        <strain evidence="8 9">CBS 118157</strain>
    </source>
</reference>
<evidence type="ECO:0000256" key="6">
    <source>
        <dbReference type="SAM" id="MobiDB-lite"/>
    </source>
</evidence>
<keyword evidence="4" id="KW-0804">Transcription</keyword>
<accession>A0A0D2E555</accession>
<organism evidence="8 9">
    <name type="scientific">Exophiala xenobiotica</name>
    <dbReference type="NCBI Taxonomy" id="348802"/>
    <lineage>
        <taxon>Eukaryota</taxon>
        <taxon>Fungi</taxon>
        <taxon>Dikarya</taxon>
        <taxon>Ascomycota</taxon>
        <taxon>Pezizomycotina</taxon>
        <taxon>Eurotiomycetes</taxon>
        <taxon>Chaetothyriomycetidae</taxon>
        <taxon>Chaetothyriales</taxon>
        <taxon>Herpotrichiellaceae</taxon>
        <taxon>Exophiala</taxon>
    </lineage>
</organism>
<dbReference type="GeneID" id="25333427"/>
<keyword evidence="2" id="KW-0749">Sporulation</keyword>
<dbReference type="GO" id="GO:0030435">
    <property type="term" value="P:sporulation resulting in formation of a cellular spore"/>
    <property type="evidence" value="ECO:0007669"/>
    <property type="project" value="UniProtKB-KW"/>
</dbReference>
<dbReference type="PANTHER" id="PTHR33572">
    <property type="entry name" value="SPORE DEVELOPMENT REGULATOR VOSA"/>
    <property type="match status" value="1"/>
</dbReference>
<evidence type="ECO:0000313" key="9">
    <source>
        <dbReference type="Proteomes" id="UP000054342"/>
    </source>
</evidence>
<dbReference type="InterPro" id="IPR038491">
    <property type="entry name" value="Velvet_dom_sf"/>
</dbReference>
<evidence type="ECO:0000256" key="3">
    <source>
        <dbReference type="ARBA" id="ARBA00023015"/>
    </source>
</evidence>
<sequence>MRARFSPKQRPKPINTAMRDDPRFNQKLLEIVNRKQVYEQSGLQPHRLQILQQPQIGRITKSTPQDHDDSKTTTARNKGVFPLEPALTVAYTLNNNDPSQFHRASPYIFSMVTVESLDPQQATEPDTLSGRLSSSLHKFRLPDGQEQCVFVFHALFIKYPGMYRLRCHVFEMRQGFSGLYAEKVAEIYGGVMQVSADKAAAPTRASTKLTRDLHDQGVKVKLKKESVRRRKSQTDVWTADRTSGNVVAGSNPVNHPTYRALPVQTGAVAPAPNNSVDITRRLSYTHQRMNTGRPAPAPVHSHGEDISHRMNTGFAAPAPAHSHGEDMRHRMTYHDMNNGAAAAWNAGTFQAAPVTNSAEAFPLYTRADTFQATPLSSGASPFSLYGPADLRALQAGTMQVPNMYNLVQAPNMYNLGGQMPNTYNGVGTYQVPPMNSGAVGGQVPNMCNGAGTFQTPATSTGSDRPNRQNKKTGSNVPKAPVAHDGANTAQVAPAENGASTTQVAPAENGVKVSQAPAMSTSVAVPVNFGTGMFADFNFVDAYGTYWSQ</sequence>
<dbReference type="InterPro" id="IPR021740">
    <property type="entry name" value="Velvet"/>
</dbReference>
<dbReference type="STRING" id="348802.A0A0D2E555"/>
<evidence type="ECO:0000256" key="4">
    <source>
        <dbReference type="ARBA" id="ARBA00023163"/>
    </source>
</evidence>
<evidence type="ECO:0000256" key="5">
    <source>
        <dbReference type="ARBA" id="ARBA00023242"/>
    </source>
</evidence>
<keyword evidence="5" id="KW-0539">Nucleus</keyword>
<dbReference type="AlphaFoldDB" id="A0A0D2E555"/>
<feature type="domain" description="Velvet" evidence="7">
    <location>
        <begin position="40"/>
        <end position="223"/>
    </location>
</feature>
<evidence type="ECO:0000313" key="8">
    <source>
        <dbReference type="EMBL" id="KIW49880.1"/>
    </source>
</evidence>
<dbReference type="RefSeq" id="XP_013310465.1">
    <property type="nucleotide sequence ID" value="XM_013455011.1"/>
</dbReference>
<protein>
    <recommendedName>
        <fullName evidence="7">Velvet domain-containing protein</fullName>
    </recommendedName>
</protein>
<dbReference type="Pfam" id="PF11754">
    <property type="entry name" value="Velvet"/>
    <property type="match status" value="1"/>
</dbReference>
<keyword evidence="9" id="KW-1185">Reference proteome</keyword>
<dbReference type="GO" id="GO:0005634">
    <property type="term" value="C:nucleus"/>
    <property type="evidence" value="ECO:0007669"/>
    <property type="project" value="UniProtKB-SubCell"/>
</dbReference>
<dbReference type="OrthoDB" id="5599552at2759"/>
<feature type="region of interest" description="Disordered" evidence="6">
    <location>
        <begin position="449"/>
        <end position="501"/>
    </location>
</feature>
<dbReference type="EMBL" id="KN847323">
    <property type="protein sequence ID" value="KIW49880.1"/>
    <property type="molecule type" value="Genomic_DNA"/>
</dbReference>
<dbReference type="Gene3D" id="2.60.40.3960">
    <property type="entry name" value="Velvet domain"/>
    <property type="match status" value="1"/>
</dbReference>
<gene>
    <name evidence="8" type="ORF">PV05_11519</name>
</gene>
<dbReference type="HOGENOM" id="CLU_518771_0_0_1"/>
<evidence type="ECO:0000256" key="2">
    <source>
        <dbReference type="ARBA" id="ARBA00022969"/>
    </source>
</evidence>
<dbReference type="InterPro" id="IPR037525">
    <property type="entry name" value="Velvet_dom"/>
</dbReference>
<feature type="compositionally biased region" description="Polar residues" evidence="6">
    <location>
        <begin position="451"/>
        <end position="463"/>
    </location>
</feature>
<proteinExistence type="predicted"/>
<dbReference type="PANTHER" id="PTHR33572:SF18">
    <property type="entry name" value="SPORE DEVELOPMENT REGULATOR VOSA"/>
    <property type="match status" value="1"/>
</dbReference>
<dbReference type="Proteomes" id="UP000054342">
    <property type="component" value="Unassembled WGS sequence"/>
</dbReference>